<accession>A0A9W6XQB2</accession>
<dbReference type="Proteomes" id="UP001165121">
    <property type="component" value="Unassembled WGS sequence"/>
</dbReference>
<keyword evidence="2" id="KW-1185">Reference proteome</keyword>
<reference evidence="1" key="1">
    <citation type="submission" date="2023-04" db="EMBL/GenBank/DDBJ databases">
        <title>Phytophthora fragariaefolia NBRC 109709.</title>
        <authorList>
            <person name="Ichikawa N."/>
            <person name="Sato H."/>
            <person name="Tonouchi N."/>
        </authorList>
    </citation>
    <scope>NUCLEOTIDE SEQUENCE</scope>
    <source>
        <strain evidence="1">NBRC 109709</strain>
    </source>
</reference>
<evidence type="ECO:0000313" key="2">
    <source>
        <dbReference type="Proteomes" id="UP001165121"/>
    </source>
</evidence>
<protein>
    <submittedName>
        <fullName evidence="1">Unnamed protein product</fullName>
    </submittedName>
</protein>
<evidence type="ECO:0000313" key="1">
    <source>
        <dbReference type="EMBL" id="GMF43241.1"/>
    </source>
</evidence>
<dbReference type="AlphaFoldDB" id="A0A9W6XQB2"/>
<dbReference type="EMBL" id="BSXT01001522">
    <property type="protein sequence ID" value="GMF43241.1"/>
    <property type="molecule type" value="Genomic_DNA"/>
</dbReference>
<sequence length="110" mass="12068">MIAFGKESSRTCHSTKSLSMTTVVTSFHLGFISLKYSRPVEIVVACSFEQIKSTTGKPLPVDVVTTKLPNIASNHIHTKFAQPMVAIHSIENKVAIESLRLLFAILNSPK</sequence>
<proteinExistence type="predicted"/>
<comment type="caution">
    <text evidence="1">The sequence shown here is derived from an EMBL/GenBank/DDBJ whole genome shotgun (WGS) entry which is preliminary data.</text>
</comment>
<gene>
    <name evidence="1" type="ORF">Pfra01_001454500</name>
</gene>
<name>A0A9W6XQB2_9STRA</name>
<organism evidence="1 2">
    <name type="scientific">Phytophthora fragariaefolia</name>
    <dbReference type="NCBI Taxonomy" id="1490495"/>
    <lineage>
        <taxon>Eukaryota</taxon>
        <taxon>Sar</taxon>
        <taxon>Stramenopiles</taxon>
        <taxon>Oomycota</taxon>
        <taxon>Peronosporomycetes</taxon>
        <taxon>Peronosporales</taxon>
        <taxon>Peronosporaceae</taxon>
        <taxon>Phytophthora</taxon>
    </lineage>
</organism>